<organism evidence="2 3">
    <name type="scientific">Mya arenaria</name>
    <name type="common">Soft-shell clam</name>
    <dbReference type="NCBI Taxonomy" id="6604"/>
    <lineage>
        <taxon>Eukaryota</taxon>
        <taxon>Metazoa</taxon>
        <taxon>Spiralia</taxon>
        <taxon>Lophotrochozoa</taxon>
        <taxon>Mollusca</taxon>
        <taxon>Bivalvia</taxon>
        <taxon>Autobranchia</taxon>
        <taxon>Heteroconchia</taxon>
        <taxon>Euheterodonta</taxon>
        <taxon>Imparidentia</taxon>
        <taxon>Neoheterodontei</taxon>
        <taxon>Myida</taxon>
        <taxon>Myoidea</taxon>
        <taxon>Myidae</taxon>
        <taxon>Mya</taxon>
    </lineage>
</organism>
<feature type="region of interest" description="Disordered" evidence="1">
    <location>
        <begin position="1"/>
        <end position="91"/>
    </location>
</feature>
<evidence type="ECO:0000256" key="1">
    <source>
        <dbReference type="SAM" id="MobiDB-lite"/>
    </source>
</evidence>
<evidence type="ECO:0000313" key="3">
    <source>
        <dbReference type="Proteomes" id="UP001164746"/>
    </source>
</evidence>
<feature type="compositionally biased region" description="Low complexity" evidence="1">
    <location>
        <begin position="37"/>
        <end position="46"/>
    </location>
</feature>
<dbReference type="EMBL" id="CP111023">
    <property type="protein sequence ID" value="WAR20980.1"/>
    <property type="molecule type" value="Genomic_DNA"/>
</dbReference>
<proteinExistence type="predicted"/>
<protein>
    <submittedName>
        <fullName evidence="2">Uncharacterized protein</fullName>
    </submittedName>
</protein>
<name>A0ABY7FFN7_MYAAR</name>
<keyword evidence="3" id="KW-1185">Reference proteome</keyword>
<sequence length="220" mass="24818">MMMLTFCSGRPTQSERQAVPPSLTVPADKSPVRGPTARIARALARAAARERERGRERQRERKRERERERGRERERERRERERERERERGEETPIQKDVNVNIAHEVVFKVTWARVPTLISYVRSRYEPPVIPCSSSSECPGTTCCRNADGHLVNGEGQEWLGGLDPGLKNGTCSRALSGPGAACTERCGCQKGYTCYRTISGLCCPPTTCWEAEAARIDR</sequence>
<dbReference type="Proteomes" id="UP001164746">
    <property type="component" value="Chromosome 12"/>
</dbReference>
<feature type="non-terminal residue" evidence="2">
    <location>
        <position position="220"/>
    </location>
</feature>
<gene>
    <name evidence="2" type="ORF">MAR_014954</name>
</gene>
<feature type="compositionally biased region" description="Basic and acidic residues" evidence="1">
    <location>
        <begin position="47"/>
        <end position="91"/>
    </location>
</feature>
<accession>A0ABY7FFN7</accession>
<reference evidence="2" key="1">
    <citation type="submission" date="2022-11" db="EMBL/GenBank/DDBJ databases">
        <title>Centuries of genome instability and evolution in soft-shell clam transmissible cancer (bioRxiv).</title>
        <authorList>
            <person name="Hart S.F.M."/>
            <person name="Yonemitsu M.A."/>
            <person name="Giersch R.M."/>
            <person name="Beal B.F."/>
            <person name="Arriagada G."/>
            <person name="Davis B.W."/>
            <person name="Ostrander E.A."/>
            <person name="Goff S.P."/>
            <person name="Metzger M.J."/>
        </authorList>
    </citation>
    <scope>NUCLEOTIDE SEQUENCE</scope>
    <source>
        <strain evidence="2">MELC-2E11</strain>
        <tissue evidence="2">Siphon/mantle</tissue>
    </source>
</reference>
<evidence type="ECO:0000313" key="2">
    <source>
        <dbReference type="EMBL" id="WAR20980.1"/>
    </source>
</evidence>